<name>A0A813HCX0_POLGL</name>
<dbReference type="OrthoDB" id="6093671at2759"/>
<comment type="caution">
    <text evidence="5">Lacks conserved residue(s) required for the propagation of feature annotation.</text>
</comment>
<dbReference type="GO" id="GO:0001510">
    <property type="term" value="P:RNA methylation"/>
    <property type="evidence" value="ECO:0007669"/>
    <property type="project" value="InterPro"/>
</dbReference>
<evidence type="ECO:0000256" key="2">
    <source>
        <dbReference type="ARBA" id="ARBA00022679"/>
    </source>
</evidence>
<dbReference type="GO" id="GO:0003723">
    <property type="term" value="F:RNA binding"/>
    <property type="evidence" value="ECO:0007669"/>
    <property type="project" value="UniProtKB-UniRule"/>
</dbReference>
<dbReference type="GO" id="GO:0008173">
    <property type="term" value="F:RNA methyltransferase activity"/>
    <property type="evidence" value="ECO:0007669"/>
    <property type="project" value="InterPro"/>
</dbReference>
<protein>
    <recommendedName>
        <fullName evidence="7">SAM-dependent MTase RsmB/NOP-type domain-containing protein</fullName>
    </recommendedName>
</protein>
<evidence type="ECO:0000259" key="7">
    <source>
        <dbReference type="PROSITE" id="PS51686"/>
    </source>
</evidence>
<dbReference type="Pfam" id="PF01189">
    <property type="entry name" value="Methyltr_RsmB-F"/>
    <property type="match status" value="1"/>
</dbReference>
<organism evidence="8 9">
    <name type="scientific">Polarella glacialis</name>
    <name type="common">Dinoflagellate</name>
    <dbReference type="NCBI Taxonomy" id="89957"/>
    <lineage>
        <taxon>Eukaryota</taxon>
        <taxon>Sar</taxon>
        <taxon>Alveolata</taxon>
        <taxon>Dinophyceae</taxon>
        <taxon>Suessiales</taxon>
        <taxon>Suessiaceae</taxon>
        <taxon>Polarella</taxon>
    </lineage>
</organism>
<dbReference type="InterPro" id="IPR049560">
    <property type="entry name" value="MeTrfase_RsmB-F_NOP2_cat"/>
</dbReference>
<feature type="binding site" evidence="5">
    <location>
        <position position="217"/>
    </location>
    <ligand>
        <name>S-adenosyl-L-methionine</name>
        <dbReference type="ChEBI" id="CHEBI:59789"/>
    </ligand>
</feature>
<evidence type="ECO:0000256" key="6">
    <source>
        <dbReference type="SAM" id="MobiDB-lite"/>
    </source>
</evidence>
<gene>
    <name evidence="8" type="ORF">PGLA1383_LOCUS51113</name>
</gene>
<evidence type="ECO:0000256" key="5">
    <source>
        <dbReference type="PROSITE-ProRule" id="PRU01023"/>
    </source>
</evidence>
<dbReference type="PRINTS" id="PR02008">
    <property type="entry name" value="RCMTFAMILY"/>
</dbReference>
<dbReference type="EMBL" id="CAJNNV010031299">
    <property type="protein sequence ID" value="CAE8635518.1"/>
    <property type="molecule type" value="Genomic_DNA"/>
</dbReference>
<comment type="caution">
    <text evidence="8">The sequence shown here is derived from an EMBL/GenBank/DDBJ whole genome shotgun (WGS) entry which is preliminary data.</text>
</comment>
<proteinExistence type="inferred from homology"/>
<keyword evidence="9" id="KW-1185">Reference proteome</keyword>
<evidence type="ECO:0000313" key="9">
    <source>
        <dbReference type="Proteomes" id="UP000654075"/>
    </source>
</evidence>
<dbReference type="SUPFAM" id="SSF53335">
    <property type="entry name" value="S-adenosyl-L-methionine-dependent methyltransferases"/>
    <property type="match status" value="1"/>
</dbReference>
<accession>A0A813HCX0</accession>
<dbReference type="InterPro" id="IPR023267">
    <property type="entry name" value="RCMT"/>
</dbReference>
<keyword evidence="3 5" id="KW-0949">S-adenosyl-L-methionine</keyword>
<feature type="domain" description="SAM-dependent MTase RsmB/NOP-type" evidence="7">
    <location>
        <begin position="88"/>
        <end position="411"/>
    </location>
</feature>
<dbReference type="PANTHER" id="PTHR22808">
    <property type="entry name" value="NCL1 YEAST -RELATED NOL1/NOP2/FMU SUN DOMAIN-CONTAINING"/>
    <property type="match status" value="1"/>
</dbReference>
<dbReference type="InterPro" id="IPR001678">
    <property type="entry name" value="MeTrfase_RsmB-F_NOP2_dom"/>
</dbReference>
<keyword evidence="1 5" id="KW-0489">Methyltransferase</keyword>
<feature type="binding site" evidence="5">
    <location>
        <position position="262"/>
    </location>
    <ligand>
        <name>S-adenosyl-L-methionine</name>
        <dbReference type="ChEBI" id="CHEBI:59789"/>
    </ligand>
</feature>
<comment type="similarity">
    <text evidence="5">Belongs to the class I-like SAM-binding methyltransferase superfamily. RsmB/NOP family.</text>
</comment>
<feature type="active site" description="Nucleophile" evidence="5">
    <location>
        <position position="318"/>
    </location>
</feature>
<dbReference type="Gene3D" id="3.40.50.150">
    <property type="entry name" value="Vaccinia Virus protein VP39"/>
    <property type="match status" value="1"/>
</dbReference>
<sequence length="615" mass="67262">TCRLKSRFQRRSSDSAGRISLGAFAAGGVAFSSFRRRLRLRGSHVRASQLKALLAESSEMPSFAAFSSYYARQLPDLDPWAAIQDRRVAFRVLSSAPESAWVLQELQNWRRRLGSELLSPVSWCPEAWVVNHSLEEMQKDEAELEQFYQCLMSFWRSGSILWQEHASMLALELLDVRPGQRVLDLCAAPGAKATHIAERLRGSWAQDLGSSLLVANELNASRAQDLLRGLRRLAPSPYTVVTQFDGRLFPQLGFGFDRVLCDVPCSCDGMARKPAARKFVTHDWSPDAGQKWHSLQLELAARARLLVKEGGLLVYSTCSLDPVQNEAVVARLLSLGGLELVDARDALPGLKARDGLSRWSVWDSPSNSWHEDDTGRHEDDTGRALGLRRCMRLLPNIHGTAACFAAVLRRTASSFPPGSSAGTEPQLLQSRRPQLLEELGNWGFQHVGSRGEQQQVLYVLESVANGLTPAALARQGAKVSELAAASQRQLQLLGLGSCVLLFDWAAAPPRTTATPPAATATAPTRTATTATTATRTTSPATRTAASPVVAAALPQQQLALPAFLGTRGDEPALVARMPRRTRERLLALLDSLGGESKTTRPSGQLEQRFPTRWPG</sequence>
<evidence type="ECO:0000256" key="1">
    <source>
        <dbReference type="ARBA" id="ARBA00022603"/>
    </source>
</evidence>
<dbReference type="PANTHER" id="PTHR22808:SF1">
    <property type="entry name" value="RNA CYTOSINE-C(5)-METHYLTRANSFERASE NSUN2-RELATED"/>
    <property type="match status" value="1"/>
</dbReference>
<feature type="binding site" evidence="5">
    <location>
        <position position="245"/>
    </location>
    <ligand>
        <name>S-adenosyl-L-methionine</name>
        <dbReference type="ChEBI" id="CHEBI:59789"/>
    </ligand>
</feature>
<keyword evidence="4 5" id="KW-0694">RNA-binding</keyword>
<dbReference type="CDD" id="cd02440">
    <property type="entry name" value="AdoMet_MTases"/>
    <property type="match status" value="1"/>
</dbReference>
<keyword evidence="2 5" id="KW-0808">Transferase</keyword>
<dbReference type="Proteomes" id="UP000654075">
    <property type="component" value="Unassembled WGS sequence"/>
</dbReference>
<evidence type="ECO:0000256" key="4">
    <source>
        <dbReference type="ARBA" id="ARBA00022884"/>
    </source>
</evidence>
<dbReference type="PROSITE" id="PS51686">
    <property type="entry name" value="SAM_MT_RSMB_NOP"/>
    <property type="match status" value="1"/>
</dbReference>
<dbReference type="AlphaFoldDB" id="A0A813HCX0"/>
<feature type="non-terminal residue" evidence="8">
    <location>
        <position position="1"/>
    </location>
</feature>
<evidence type="ECO:0000313" key="8">
    <source>
        <dbReference type="EMBL" id="CAE8635518.1"/>
    </source>
</evidence>
<reference evidence="8" key="1">
    <citation type="submission" date="2021-02" db="EMBL/GenBank/DDBJ databases">
        <authorList>
            <person name="Dougan E. K."/>
            <person name="Rhodes N."/>
            <person name="Thang M."/>
            <person name="Chan C."/>
        </authorList>
    </citation>
    <scope>NUCLEOTIDE SEQUENCE</scope>
</reference>
<feature type="region of interest" description="Disordered" evidence="6">
    <location>
        <begin position="512"/>
        <end position="541"/>
    </location>
</feature>
<dbReference type="InterPro" id="IPR029063">
    <property type="entry name" value="SAM-dependent_MTases_sf"/>
</dbReference>
<evidence type="ECO:0000256" key="3">
    <source>
        <dbReference type="ARBA" id="ARBA00022691"/>
    </source>
</evidence>
<feature type="region of interest" description="Disordered" evidence="6">
    <location>
        <begin position="592"/>
        <end position="615"/>
    </location>
</feature>